<dbReference type="AlphaFoldDB" id="A0A7X9P2S5"/>
<evidence type="ECO:0000313" key="2">
    <source>
        <dbReference type="Proteomes" id="UP000576082"/>
    </source>
</evidence>
<dbReference type="EMBL" id="JABANE010000024">
    <property type="protein sequence ID" value="NME68501.1"/>
    <property type="molecule type" value="Genomic_DNA"/>
</dbReference>
<name>A0A7X9P2S5_9BACT</name>
<sequence>MMYFQNDYGLSVLEKKDLDKYFSLRDDILLKQTNIEELKRNAAHLFSLIKDLKLEEKKAKEKLFIASFELEDLLQDASDDYRTVLQYLFYWLSLRYTNDQSLFFLHPIKTYPFSYFEENGVEIESYLTRDNVKEFAITDFENDLSDNFIVSHFPKKLLELFEIEPLPSNMYNYYIVIHRYDL</sequence>
<evidence type="ECO:0000313" key="1">
    <source>
        <dbReference type="EMBL" id="NME68501.1"/>
    </source>
</evidence>
<dbReference type="Proteomes" id="UP000576082">
    <property type="component" value="Unassembled WGS sequence"/>
</dbReference>
<comment type="caution">
    <text evidence="1">The sequence shown here is derived from an EMBL/GenBank/DDBJ whole genome shotgun (WGS) entry which is preliminary data.</text>
</comment>
<gene>
    <name evidence="1" type="ORF">HHU12_11070</name>
</gene>
<protein>
    <submittedName>
        <fullName evidence="1">Uncharacterized protein</fullName>
    </submittedName>
</protein>
<organism evidence="1 2">
    <name type="scientific">Flammeovirga aprica JL-4</name>
    <dbReference type="NCBI Taxonomy" id="694437"/>
    <lineage>
        <taxon>Bacteria</taxon>
        <taxon>Pseudomonadati</taxon>
        <taxon>Bacteroidota</taxon>
        <taxon>Cytophagia</taxon>
        <taxon>Cytophagales</taxon>
        <taxon>Flammeovirgaceae</taxon>
        <taxon>Flammeovirga</taxon>
    </lineage>
</organism>
<dbReference type="RefSeq" id="WP_169656804.1">
    <property type="nucleotide sequence ID" value="NZ_JABANE010000024.1"/>
</dbReference>
<proteinExistence type="predicted"/>
<keyword evidence="2" id="KW-1185">Reference proteome</keyword>
<reference evidence="1 2" key="1">
    <citation type="submission" date="2020-04" db="EMBL/GenBank/DDBJ databases">
        <title>Flammeovirga sp. SR4, a novel species isolated from seawater.</title>
        <authorList>
            <person name="Wang X."/>
        </authorList>
    </citation>
    <scope>NUCLEOTIDE SEQUENCE [LARGE SCALE GENOMIC DNA]</scope>
    <source>
        <strain evidence="1 2">ATCC 23126</strain>
    </source>
</reference>
<accession>A0A7X9P2S5</accession>